<keyword evidence="10" id="KW-0590">Pheromone-binding</keyword>
<keyword evidence="9" id="KW-0732">Signal</keyword>
<dbReference type="EMBL" id="KQ978967">
    <property type="protein sequence ID" value="KYN26881.1"/>
    <property type="molecule type" value="Genomic_DNA"/>
</dbReference>
<gene>
    <name evidence="14" type="ORF">ALC57_03740</name>
</gene>
<dbReference type="Gene3D" id="1.10.238.20">
    <property type="entry name" value="Pheromone/general odorant binding protein domain"/>
    <property type="match status" value="1"/>
</dbReference>
<dbReference type="PRINTS" id="PR02007">
    <property type="entry name" value="ODORANTBPGP9"/>
</dbReference>
<keyword evidence="11" id="KW-1015">Disulfide bond</keyword>
<evidence type="ECO:0000256" key="13">
    <source>
        <dbReference type="ARBA" id="ARBA00032377"/>
    </source>
</evidence>
<keyword evidence="5" id="KW-0813">Transport</keyword>
<dbReference type="CDD" id="cd23992">
    <property type="entry name" value="PBP_GOBP"/>
    <property type="match status" value="1"/>
</dbReference>
<keyword evidence="8" id="KW-0085">Behavior</keyword>
<dbReference type="InterPro" id="IPR022354">
    <property type="entry name" value="Pheromone-bd_protein_Gp-9"/>
</dbReference>
<evidence type="ECO:0000256" key="11">
    <source>
        <dbReference type="ARBA" id="ARBA00023157"/>
    </source>
</evidence>
<evidence type="ECO:0000313" key="14">
    <source>
        <dbReference type="EMBL" id="KYN26881.1"/>
    </source>
</evidence>
<evidence type="ECO:0000313" key="15">
    <source>
        <dbReference type="Proteomes" id="UP000078492"/>
    </source>
</evidence>
<dbReference type="GO" id="GO:0005550">
    <property type="term" value="F:pheromone binding"/>
    <property type="evidence" value="ECO:0007669"/>
    <property type="project" value="UniProtKB-KW"/>
</dbReference>
<evidence type="ECO:0000256" key="5">
    <source>
        <dbReference type="ARBA" id="ARBA00022448"/>
    </source>
</evidence>
<keyword evidence="6" id="KW-0589">Pheromone response</keyword>
<comment type="subunit">
    <text evidence="3">Homodimer.</text>
</comment>
<evidence type="ECO:0000256" key="6">
    <source>
        <dbReference type="ARBA" id="ARBA00022507"/>
    </source>
</evidence>
<proteinExistence type="inferred from homology"/>
<protein>
    <recommendedName>
        <fullName evidence="4">Pheromone-binding protein Gp-9</fullName>
    </recommendedName>
    <alternativeName>
        <fullName evidence="13">Putative odorant-binding protein Gp-9</fullName>
    </alternativeName>
</protein>
<evidence type="ECO:0000256" key="10">
    <source>
        <dbReference type="ARBA" id="ARBA00023106"/>
    </source>
</evidence>
<dbReference type="AlphaFoldDB" id="A0A151JMK9"/>
<accession>A0A151JMK9</accession>
<comment type="similarity">
    <text evidence="2">Belongs to the PBP/GOBP family.</text>
</comment>
<comment type="subcellular location">
    <subcellularLocation>
        <location evidence="1">Secreted</location>
    </subcellularLocation>
</comment>
<dbReference type="GO" id="GO:0035176">
    <property type="term" value="P:social behavior"/>
    <property type="evidence" value="ECO:0007669"/>
    <property type="project" value="InterPro"/>
</dbReference>
<dbReference type="SUPFAM" id="SSF47565">
    <property type="entry name" value="Insect pheromone/odorant-binding proteins"/>
    <property type="match status" value="1"/>
</dbReference>
<evidence type="ECO:0000256" key="9">
    <source>
        <dbReference type="ARBA" id="ARBA00022729"/>
    </source>
</evidence>
<evidence type="ECO:0000256" key="8">
    <source>
        <dbReference type="ARBA" id="ARBA00022610"/>
    </source>
</evidence>
<name>A0A151JMK9_9HYME</name>
<dbReference type="Proteomes" id="UP000078492">
    <property type="component" value="Unassembled WGS sequence"/>
</dbReference>
<evidence type="ECO:0000256" key="12">
    <source>
        <dbReference type="ARBA" id="ARBA00024844"/>
    </source>
</evidence>
<organism evidence="14 15">
    <name type="scientific">Trachymyrmex cornetzi</name>
    <dbReference type="NCBI Taxonomy" id="471704"/>
    <lineage>
        <taxon>Eukaryota</taxon>
        <taxon>Metazoa</taxon>
        <taxon>Ecdysozoa</taxon>
        <taxon>Arthropoda</taxon>
        <taxon>Hexapoda</taxon>
        <taxon>Insecta</taxon>
        <taxon>Pterygota</taxon>
        <taxon>Neoptera</taxon>
        <taxon>Endopterygota</taxon>
        <taxon>Hymenoptera</taxon>
        <taxon>Apocrita</taxon>
        <taxon>Aculeata</taxon>
        <taxon>Formicoidea</taxon>
        <taxon>Formicidae</taxon>
        <taxon>Myrmicinae</taxon>
        <taxon>Trachymyrmex</taxon>
    </lineage>
</organism>
<dbReference type="GO" id="GO:0019236">
    <property type="term" value="P:response to pheromone"/>
    <property type="evidence" value="ECO:0007669"/>
    <property type="project" value="UniProtKB-KW"/>
</dbReference>
<evidence type="ECO:0000256" key="2">
    <source>
        <dbReference type="ARBA" id="ARBA00008098"/>
    </source>
</evidence>
<comment type="function">
    <text evidence="12">Colony queen number, a major feature of social organization, is associated with worker genotype for Gp-9. Colonies are headed by either a single reproductive queen (monogyne form) or multiple queens (polygyne form). Differences in worker Gp-9 genotypes between social forms may cause differences in workers' abilities to recognize queens and regulate their numbers.</text>
</comment>
<dbReference type="GO" id="GO:0005615">
    <property type="term" value="C:extracellular space"/>
    <property type="evidence" value="ECO:0007669"/>
    <property type="project" value="InterPro"/>
</dbReference>
<dbReference type="InterPro" id="IPR006170">
    <property type="entry name" value="PBP/GOBP"/>
</dbReference>
<reference evidence="14 15" key="1">
    <citation type="submission" date="2015-09" db="EMBL/GenBank/DDBJ databases">
        <title>Trachymyrmex cornetzi WGS genome.</title>
        <authorList>
            <person name="Nygaard S."/>
            <person name="Hu H."/>
            <person name="Boomsma J."/>
            <person name="Zhang G."/>
        </authorList>
    </citation>
    <scope>NUCLEOTIDE SEQUENCE [LARGE SCALE GENOMIC DNA]</scope>
    <source>
        <strain evidence="14">Tcor2-1</strain>
        <tissue evidence="14">Whole body</tissue>
    </source>
</reference>
<keyword evidence="7" id="KW-0964">Secreted</keyword>
<sequence length="112" mass="12821">DDMLTVQDVAHDQYKSESQERLNKNGCVMQCLLQKGGMASNAEYKAEKMRSEFIKKTSVQPGDKRLESLDACINESKDLTEKCEKAFLISACFIKGEHKHKHGNEHEHEHEK</sequence>
<evidence type="ECO:0000256" key="1">
    <source>
        <dbReference type="ARBA" id="ARBA00004613"/>
    </source>
</evidence>
<evidence type="ECO:0000256" key="3">
    <source>
        <dbReference type="ARBA" id="ARBA00011738"/>
    </source>
</evidence>
<evidence type="ECO:0000256" key="7">
    <source>
        <dbReference type="ARBA" id="ARBA00022525"/>
    </source>
</evidence>
<keyword evidence="15" id="KW-1185">Reference proteome</keyword>
<feature type="non-terminal residue" evidence="14">
    <location>
        <position position="1"/>
    </location>
</feature>
<dbReference type="InterPro" id="IPR036728">
    <property type="entry name" value="PBP_GOBP_sf"/>
</dbReference>
<dbReference type="Pfam" id="PF01395">
    <property type="entry name" value="PBP_GOBP"/>
    <property type="match status" value="1"/>
</dbReference>
<evidence type="ECO:0000256" key="4">
    <source>
        <dbReference type="ARBA" id="ARBA00018422"/>
    </source>
</evidence>